<proteinExistence type="predicted"/>
<accession>A0ABT0SAD7</accession>
<organism evidence="1 2">
    <name type="scientific">Sphingomonas brevis</name>
    <dbReference type="NCBI Taxonomy" id="2908206"/>
    <lineage>
        <taxon>Bacteria</taxon>
        <taxon>Pseudomonadati</taxon>
        <taxon>Pseudomonadota</taxon>
        <taxon>Alphaproteobacteria</taxon>
        <taxon>Sphingomonadales</taxon>
        <taxon>Sphingomonadaceae</taxon>
        <taxon>Sphingomonas</taxon>
    </lineage>
</organism>
<name>A0ABT0SAD7_9SPHN</name>
<protein>
    <submittedName>
        <fullName evidence="1">Uncharacterized protein</fullName>
    </submittedName>
</protein>
<reference evidence="1" key="1">
    <citation type="submission" date="2022-05" db="EMBL/GenBank/DDBJ databases">
        <authorList>
            <person name="Jo J.-H."/>
            <person name="Im W.-T."/>
        </authorList>
    </citation>
    <scope>NUCLEOTIDE SEQUENCE</scope>
    <source>
        <strain evidence="1">RB56-2</strain>
    </source>
</reference>
<dbReference type="Proteomes" id="UP001165383">
    <property type="component" value="Unassembled WGS sequence"/>
</dbReference>
<keyword evidence="2" id="KW-1185">Reference proteome</keyword>
<dbReference type="EMBL" id="JAMGBB010000001">
    <property type="protein sequence ID" value="MCL6741095.1"/>
    <property type="molecule type" value="Genomic_DNA"/>
</dbReference>
<gene>
    <name evidence="1" type="ORF">LZ518_08125</name>
</gene>
<dbReference type="RefSeq" id="WP_249915499.1">
    <property type="nucleotide sequence ID" value="NZ_JAMGBB010000001.1"/>
</dbReference>
<sequence length="166" mass="18529">MSNEQDNRQSQADASVEQEIRLARKFSPQEAMARMAGPGAMKGASPVSPVAQAEMEIGNWLKSQVQDPSGILQMVLQRYLNGSALLFENIDRPLVALSAYCQRLLGSDPLLEEIVREADIEWGRRMDERPRFDRAGMPLSADDPYTLRSVRRLLEEAAIQLADEIG</sequence>
<evidence type="ECO:0000313" key="1">
    <source>
        <dbReference type="EMBL" id="MCL6741095.1"/>
    </source>
</evidence>
<comment type="caution">
    <text evidence="1">The sequence shown here is derived from an EMBL/GenBank/DDBJ whole genome shotgun (WGS) entry which is preliminary data.</text>
</comment>
<evidence type="ECO:0000313" key="2">
    <source>
        <dbReference type="Proteomes" id="UP001165383"/>
    </source>
</evidence>